<organism evidence="2">
    <name type="scientific">Zea mays</name>
    <name type="common">Maize</name>
    <dbReference type="NCBI Taxonomy" id="4577"/>
    <lineage>
        <taxon>Eukaryota</taxon>
        <taxon>Viridiplantae</taxon>
        <taxon>Streptophyta</taxon>
        <taxon>Embryophyta</taxon>
        <taxon>Tracheophyta</taxon>
        <taxon>Spermatophyta</taxon>
        <taxon>Magnoliopsida</taxon>
        <taxon>Liliopsida</taxon>
        <taxon>Poales</taxon>
        <taxon>Poaceae</taxon>
        <taxon>PACMAD clade</taxon>
        <taxon>Panicoideae</taxon>
        <taxon>Andropogonodae</taxon>
        <taxon>Andropogoneae</taxon>
        <taxon>Tripsacinae</taxon>
        <taxon>Zea</taxon>
    </lineage>
</organism>
<sequence length="470" mass="52661">MHRYGQVVGDAARPEDLGEGAPEPELLVRRHRHPLLHAVVVLLQHRHNVAELRPPRRVRRPALLDQVVEHRRARARQRRAQVLLRRGVRGLHRRHALEREEAGGELPEHDAEAVHVHLARVGLLLGHLRRHPPVGALVALGGLALGLQAGGAEVGHLDAHLVVEQQVLGLEVPVDHALRVQVLHAARDVQRQLQDRLRRQRVGVLLVQVHPQRPLGHVLRDDAVHRRLLARRDELHNVGVVEAGEEGDLGVELLLELGAPGLVALRDAHHLHGHGALLVDAAVDAAVGARRELVADEELRQVGHPLLPPPAVPGRPLAAGPHHRVQQHGPRLHAVPPLLLHAVRLRRPRAPPAPRRRRRRGRSEQARRERQRRPPPGRHRRGLLVRVPAAAADRPRQPEAGEHVGRQDQDSQQEHDVAHGMFGRRRYHYGTTALPTRSTTLRHAGRRPRHLHGHCSPRRRVRPPPLSRYA</sequence>
<accession>C0P3A9</accession>
<dbReference type="EMBL" id="BT062778">
    <property type="protein sequence ID" value="ACN27475.1"/>
    <property type="molecule type" value="mRNA"/>
</dbReference>
<name>C0P3A9_MAIZE</name>
<feature type="region of interest" description="Disordered" evidence="1">
    <location>
        <begin position="341"/>
        <end position="414"/>
    </location>
</feature>
<dbReference type="AlphaFoldDB" id="C0P3A9"/>
<feature type="compositionally biased region" description="Basic residues" evidence="1">
    <location>
        <begin position="443"/>
        <end position="462"/>
    </location>
</feature>
<evidence type="ECO:0000256" key="1">
    <source>
        <dbReference type="SAM" id="MobiDB-lite"/>
    </source>
</evidence>
<feature type="compositionally biased region" description="Basic and acidic residues" evidence="1">
    <location>
        <begin position="393"/>
        <end position="414"/>
    </location>
</feature>
<feature type="region of interest" description="Disordered" evidence="1">
    <location>
        <begin position="1"/>
        <end position="20"/>
    </location>
</feature>
<feature type="region of interest" description="Disordered" evidence="1">
    <location>
        <begin position="301"/>
        <end position="328"/>
    </location>
</feature>
<feature type="compositionally biased region" description="Basic residues" evidence="1">
    <location>
        <begin position="343"/>
        <end position="361"/>
    </location>
</feature>
<feature type="compositionally biased region" description="Basic residues" evidence="1">
    <location>
        <begin position="369"/>
        <end position="383"/>
    </location>
</feature>
<proteinExistence type="evidence at transcript level"/>
<evidence type="ECO:0000313" key="2">
    <source>
        <dbReference type="EMBL" id="ACN27475.1"/>
    </source>
</evidence>
<reference evidence="2" key="1">
    <citation type="journal article" date="2009" name="PLoS Genet.">
        <title>Sequencing, mapping, and analysis of 27,455 maize full-length cDNAs.</title>
        <authorList>
            <person name="Soderlund C."/>
            <person name="Descour A."/>
            <person name="Kudrna D."/>
            <person name="Bomhoff M."/>
            <person name="Boyd L."/>
            <person name="Currie J."/>
            <person name="Angelova A."/>
            <person name="Collura K."/>
            <person name="Wissotski M."/>
            <person name="Ashley E."/>
            <person name="Morrow D."/>
            <person name="Fernandes J."/>
            <person name="Walbot V."/>
            <person name="Yu Y."/>
        </authorList>
    </citation>
    <scope>NUCLEOTIDE SEQUENCE</scope>
    <source>
        <strain evidence="2">B73</strain>
    </source>
</reference>
<reference evidence="2" key="2">
    <citation type="submission" date="2012-06" db="EMBL/GenBank/DDBJ databases">
        <authorList>
            <person name="Yu Y."/>
            <person name="Currie J."/>
            <person name="Lomeli R."/>
            <person name="Angelova A."/>
            <person name="Collura K."/>
            <person name="Wissotski M."/>
            <person name="Campos D."/>
            <person name="Kudrna D."/>
            <person name="Golser W."/>
            <person name="Ashely E."/>
            <person name="Descour A."/>
            <person name="Fernandes J."/>
            <person name="Soderlund C."/>
            <person name="Walbot V."/>
        </authorList>
    </citation>
    <scope>NUCLEOTIDE SEQUENCE</scope>
    <source>
        <strain evidence="2">B73</strain>
    </source>
</reference>
<feature type="region of interest" description="Disordered" evidence="1">
    <location>
        <begin position="441"/>
        <end position="470"/>
    </location>
</feature>
<protein>
    <submittedName>
        <fullName evidence="2">Uncharacterized protein</fullName>
    </submittedName>
</protein>